<sequence length="58" mass="6709">MRMSPLFACFGQPLHVFLLACFMPKWFQTLPGTLCYDRRCLDMAFIEHGLLLKRGLSS</sequence>
<dbReference type="RefSeq" id="XP_009847606.1">
    <property type="nucleotide sequence ID" value="XM_009849304.1"/>
</dbReference>
<dbReference type="GeneID" id="20831768"/>
<keyword evidence="1" id="KW-0732">Signal</keyword>
<keyword evidence="3" id="KW-1185">Reference proteome</keyword>
<dbReference type="Proteomes" id="UP000008065">
    <property type="component" value="Unassembled WGS sequence"/>
</dbReference>
<dbReference type="VEuPathDB" id="FungiDB:NEUTE1DRAFT_97473"/>
<reference evidence="3" key="1">
    <citation type="journal article" date="2011" name="Genetics">
        <title>Massive changes in genome architecture accompany the transition to self-fertility in the filamentous fungus Neurospora tetrasperma.</title>
        <authorList>
            <person name="Ellison C.E."/>
            <person name="Stajich J.E."/>
            <person name="Jacobson D.J."/>
            <person name="Natvig D.O."/>
            <person name="Lapidus A."/>
            <person name="Foster B."/>
            <person name="Aerts A."/>
            <person name="Riley R."/>
            <person name="Lindquist E.A."/>
            <person name="Grigoriev I.V."/>
            <person name="Taylor J.W."/>
        </authorList>
    </citation>
    <scope>NUCLEOTIDE SEQUENCE [LARGE SCALE GENOMIC DNA]</scope>
    <source>
        <strain evidence="3">FGSC 2508 / P0657</strain>
    </source>
</reference>
<evidence type="ECO:0000313" key="3">
    <source>
        <dbReference type="Proteomes" id="UP000008065"/>
    </source>
</evidence>
<feature type="signal peptide" evidence="1">
    <location>
        <begin position="1"/>
        <end position="29"/>
    </location>
</feature>
<gene>
    <name evidence="2" type="ORF">NEUTE1DRAFT_97473</name>
</gene>
<protein>
    <submittedName>
        <fullName evidence="2">Uncharacterized protein</fullName>
    </submittedName>
</protein>
<dbReference type="HOGENOM" id="CLU_2979653_0_0_1"/>
<organism evidence="2 3">
    <name type="scientific">Neurospora tetrasperma (strain FGSC 2508 / ATCC MYA-4615 / P0657)</name>
    <dbReference type="NCBI Taxonomy" id="510951"/>
    <lineage>
        <taxon>Eukaryota</taxon>
        <taxon>Fungi</taxon>
        <taxon>Dikarya</taxon>
        <taxon>Ascomycota</taxon>
        <taxon>Pezizomycotina</taxon>
        <taxon>Sordariomycetes</taxon>
        <taxon>Sordariomycetidae</taxon>
        <taxon>Sordariales</taxon>
        <taxon>Sordariaceae</taxon>
        <taxon>Neurospora</taxon>
    </lineage>
</organism>
<evidence type="ECO:0000313" key="2">
    <source>
        <dbReference type="EMBL" id="EGO60289.1"/>
    </source>
</evidence>
<dbReference type="PROSITE" id="PS51257">
    <property type="entry name" value="PROKAR_LIPOPROTEIN"/>
    <property type="match status" value="1"/>
</dbReference>
<name>F8MBH7_NEUT8</name>
<proteinExistence type="predicted"/>
<feature type="chain" id="PRO_5003380148" evidence="1">
    <location>
        <begin position="30"/>
        <end position="58"/>
    </location>
</feature>
<accession>F8MBH7</accession>
<dbReference type="AlphaFoldDB" id="F8MBH7"/>
<dbReference type="KEGG" id="nte:NEUTE1DRAFT97473"/>
<dbReference type="EMBL" id="GL891302">
    <property type="protein sequence ID" value="EGO60289.1"/>
    <property type="molecule type" value="Genomic_DNA"/>
</dbReference>
<evidence type="ECO:0000256" key="1">
    <source>
        <dbReference type="SAM" id="SignalP"/>
    </source>
</evidence>